<organism evidence="2 3">
    <name type="scientific">Rhodnius prolixus</name>
    <name type="common">Triatomid bug</name>
    <dbReference type="NCBI Taxonomy" id="13249"/>
    <lineage>
        <taxon>Eukaryota</taxon>
        <taxon>Metazoa</taxon>
        <taxon>Ecdysozoa</taxon>
        <taxon>Arthropoda</taxon>
        <taxon>Hexapoda</taxon>
        <taxon>Insecta</taxon>
        <taxon>Pterygota</taxon>
        <taxon>Neoptera</taxon>
        <taxon>Paraneoptera</taxon>
        <taxon>Hemiptera</taxon>
        <taxon>Heteroptera</taxon>
        <taxon>Panheteroptera</taxon>
        <taxon>Cimicomorpha</taxon>
        <taxon>Reduviidae</taxon>
        <taxon>Triatominae</taxon>
        <taxon>Rhodnius</taxon>
    </lineage>
</organism>
<dbReference type="EnsemblMetazoa" id="RPRC010703-RA">
    <property type="protein sequence ID" value="RPRC010703-PA"/>
    <property type="gene ID" value="RPRC010703"/>
</dbReference>
<keyword evidence="3" id="KW-1185">Reference proteome</keyword>
<proteinExistence type="predicted"/>
<accession>T1I334</accession>
<feature type="compositionally biased region" description="Acidic residues" evidence="1">
    <location>
        <begin position="27"/>
        <end position="43"/>
    </location>
</feature>
<evidence type="ECO:0000313" key="2">
    <source>
        <dbReference type="EnsemblMetazoa" id="RPRC010703-PA"/>
    </source>
</evidence>
<feature type="compositionally biased region" description="Basic and acidic residues" evidence="1">
    <location>
        <begin position="11"/>
        <end position="26"/>
    </location>
</feature>
<feature type="region of interest" description="Disordered" evidence="1">
    <location>
        <begin position="1"/>
        <end position="49"/>
    </location>
</feature>
<dbReference type="EMBL" id="ACPB03022088">
    <property type="status" value="NOT_ANNOTATED_CDS"/>
    <property type="molecule type" value="Genomic_DNA"/>
</dbReference>
<protein>
    <submittedName>
        <fullName evidence="2">Uncharacterized protein</fullName>
    </submittedName>
</protein>
<dbReference type="InParanoid" id="T1I334"/>
<evidence type="ECO:0000313" key="3">
    <source>
        <dbReference type="Proteomes" id="UP000015103"/>
    </source>
</evidence>
<name>T1I334_RHOPR</name>
<evidence type="ECO:0000256" key="1">
    <source>
        <dbReference type="SAM" id="MobiDB-lite"/>
    </source>
</evidence>
<dbReference type="HOGENOM" id="CLU_1909254_0_0_1"/>
<dbReference type="VEuPathDB" id="VectorBase:RPRC010703"/>
<dbReference type="AlphaFoldDB" id="T1I334"/>
<reference evidence="2" key="1">
    <citation type="submission" date="2015-05" db="UniProtKB">
        <authorList>
            <consortium name="EnsemblMetazoa"/>
        </authorList>
    </citation>
    <scope>IDENTIFICATION</scope>
</reference>
<sequence>MCAQQSKSVRIGKEESSYVRERKSEASETEDSDEESTTNDENENLINMPRKRCSTRIISDTDEETENTFQEIERAADYHLILLSADTVWSKFEEGGIPERLPSTCIFKDVLGPTSYSKRIIMADNVIIFVDRR</sequence>
<dbReference type="OMA" id="KRCSTRI"/>
<dbReference type="Proteomes" id="UP000015103">
    <property type="component" value="Unassembled WGS sequence"/>
</dbReference>